<keyword evidence="3" id="KW-1185">Reference proteome</keyword>
<dbReference type="CDD" id="cd00102">
    <property type="entry name" value="IPT"/>
    <property type="match status" value="1"/>
</dbReference>
<dbReference type="InterPro" id="IPR011043">
    <property type="entry name" value="Gal_Oxase/kelch_b-propeller"/>
</dbReference>
<dbReference type="InterPro" id="IPR002909">
    <property type="entry name" value="IPT_dom"/>
</dbReference>
<sequence length="616" mass="72005">MKFQLIVLLILTFLSCSEPEEIISEPDNPIIAEEPKEQELTESQNDSLTINSVFPQLADLGDTLNLKGKNFSRDVRLTLGYKQLKILFNNDSIIQFELPYFGFEPDSLNIKIDNRDTIIDYKNAFQLYLPEIDSIPSNFGLKDTVVVYGKHLTNQPEARDGIIELNNNRISVLDHNKDSIRFILPYNVNKHENNLLLKAQLRELSKEKAVIIQDPVISGVSKDSLLIGESITIYGSNFFEFKDYLHEVYIGEKRAEIEQVYGDSIIVKVPLGPYEDRDIDVVTVKVVDKEVTQDLGLYLKNIWYLYGYKRNGEISRTAGLAQISNESFYHDNAYYFSVYDYDDKVVNSTPNNYRLYKYTPENNTWEKQIDIPLSVAGRPEQIQIFPKANGELYLYVNREFDNFYKYNFLNGELLKLEDFDYDSYLGDVIGFYQNDSFYFGGGYANKFSGTSVFKNRKFWKYSEVMDSWTNISEIPDVPGQYQYSSYSNYFENNGKIYICNGDKAYETWEFTPDETWVRKADLNNPISQTVFTQIGDKGFFYHYLDRLFYEYDITNDIWSRREALKVEGYNLYRETMFVHDGYVYLVGSQNSYTPDYTDFFNYDHIILRTEISNFTN</sequence>
<dbReference type="SUPFAM" id="SSF81296">
    <property type="entry name" value="E set domains"/>
    <property type="match status" value="1"/>
</dbReference>
<dbReference type="InterPro" id="IPR014756">
    <property type="entry name" value="Ig_E-set"/>
</dbReference>
<dbReference type="Gene3D" id="2.120.10.80">
    <property type="entry name" value="Kelch-type beta propeller"/>
    <property type="match status" value="1"/>
</dbReference>
<feature type="domain" description="IPT/TIG" evidence="1">
    <location>
        <begin position="49"/>
        <end position="122"/>
    </location>
</feature>
<evidence type="ECO:0000313" key="3">
    <source>
        <dbReference type="Proteomes" id="UP000199462"/>
    </source>
</evidence>
<protein>
    <submittedName>
        <fullName evidence="2">IPT/TIG domain-containing protein</fullName>
    </submittedName>
</protein>
<dbReference type="InterPro" id="IPR015915">
    <property type="entry name" value="Kelch-typ_b-propeller"/>
</dbReference>
<dbReference type="Pfam" id="PF01833">
    <property type="entry name" value="TIG"/>
    <property type="match status" value="2"/>
</dbReference>
<dbReference type="STRING" id="440514.SAMN04488010_1189"/>
<organism evidence="2 3">
    <name type="scientific">Maribacter stanieri</name>
    <dbReference type="NCBI Taxonomy" id="440514"/>
    <lineage>
        <taxon>Bacteria</taxon>
        <taxon>Pseudomonadati</taxon>
        <taxon>Bacteroidota</taxon>
        <taxon>Flavobacteriia</taxon>
        <taxon>Flavobacteriales</taxon>
        <taxon>Flavobacteriaceae</taxon>
        <taxon>Maribacter</taxon>
    </lineage>
</organism>
<dbReference type="SUPFAM" id="SSF50965">
    <property type="entry name" value="Galactose oxidase, central domain"/>
    <property type="match status" value="1"/>
</dbReference>
<dbReference type="Proteomes" id="UP000199462">
    <property type="component" value="Unassembled WGS sequence"/>
</dbReference>
<accession>A0A1I6I6I1</accession>
<dbReference type="EMBL" id="FOYX01000001">
    <property type="protein sequence ID" value="SFR62259.1"/>
    <property type="molecule type" value="Genomic_DNA"/>
</dbReference>
<dbReference type="PROSITE" id="PS51257">
    <property type="entry name" value="PROKAR_LIPOPROTEIN"/>
    <property type="match status" value="1"/>
</dbReference>
<reference evidence="3" key="1">
    <citation type="submission" date="2016-10" db="EMBL/GenBank/DDBJ databases">
        <authorList>
            <person name="Varghese N."/>
            <person name="Submissions S."/>
        </authorList>
    </citation>
    <scope>NUCLEOTIDE SEQUENCE [LARGE SCALE GENOMIC DNA]</scope>
    <source>
        <strain evidence="3">DSM 19891</strain>
    </source>
</reference>
<dbReference type="Gene3D" id="2.60.40.10">
    <property type="entry name" value="Immunoglobulins"/>
    <property type="match status" value="1"/>
</dbReference>
<dbReference type="RefSeq" id="WP_177214922.1">
    <property type="nucleotide sequence ID" value="NZ_CANMGB010000001.1"/>
</dbReference>
<feature type="domain" description="IPT/TIG" evidence="1">
    <location>
        <begin position="215"/>
        <end position="285"/>
    </location>
</feature>
<proteinExistence type="predicted"/>
<dbReference type="InterPro" id="IPR013783">
    <property type="entry name" value="Ig-like_fold"/>
</dbReference>
<dbReference type="AlphaFoldDB" id="A0A1I6I6I1"/>
<evidence type="ECO:0000259" key="1">
    <source>
        <dbReference type="Pfam" id="PF01833"/>
    </source>
</evidence>
<evidence type="ECO:0000313" key="2">
    <source>
        <dbReference type="EMBL" id="SFR62259.1"/>
    </source>
</evidence>
<gene>
    <name evidence="2" type="ORF">SAMN04488010_1189</name>
</gene>
<name>A0A1I6I6I1_9FLAO</name>